<reference evidence="2 4" key="1">
    <citation type="journal article" date="2016" name="Front. Microbiol.">
        <title>Genome Sequence of the Piezophilic, Mesophilic Sulfate-Reducing Bacterium Desulfovibrio indicus J2T.</title>
        <authorList>
            <person name="Cao J."/>
            <person name="Maignien L."/>
            <person name="Shao Z."/>
            <person name="Alain K."/>
            <person name="Jebbar M."/>
        </authorList>
    </citation>
    <scope>NUCLEOTIDE SEQUENCE [LARGE SCALE GENOMIC DNA]</scope>
    <source>
        <strain evidence="2 4">J2</strain>
    </source>
</reference>
<dbReference type="Proteomes" id="UP000055611">
    <property type="component" value="Chromosome"/>
</dbReference>
<evidence type="ECO:0000313" key="3">
    <source>
        <dbReference type="EMBL" id="TDT87831.1"/>
    </source>
</evidence>
<proteinExistence type="predicted"/>
<dbReference type="RefSeq" id="WP_066799998.1">
    <property type="nucleotide sequence ID" value="NZ_CP014206.1"/>
</dbReference>
<evidence type="ECO:0000313" key="2">
    <source>
        <dbReference type="EMBL" id="AMK10129.1"/>
    </source>
</evidence>
<reference evidence="3 5" key="2">
    <citation type="submission" date="2019-03" db="EMBL/GenBank/DDBJ databases">
        <title>Genomic Encyclopedia of Type Strains, Phase IV (KMG-IV): sequencing the most valuable type-strain genomes for metagenomic binning, comparative biology and taxonomic classification.</title>
        <authorList>
            <person name="Goeker M."/>
        </authorList>
    </citation>
    <scope>NUCLEOTIDE SEQUENCE [LARGE SCALE GENOMIC DNA]</scope>
    <source>
        <strain evidence="3 5">DSM 101483</strain>
    </source>
</reference>
<dbReference type="EMBL" id="SOBK01000007">
    <property type="protein sequence ID" value="TDT87831.1"/>
    <property type="molecule type" value="Genomic_DNA"/>
</dbReference>
<dbReference type="KEGG" id="dej:AWY79_02850"/>
<protein>
    <submittedName>
        <fullName evidence="3">Uncharacterized protein</fullName>
    </submittedName>
</protein>
<evidence type="ECO:0000313" key="4">
    <source>
        <dbReference type="Proteomes" id="UP000055611"/>
    </source>
</evidence>
<dbReference type="Proteomes" id="UP000295506">
    <property type="component" value="Unassembled WGS sequence"/>
</dbReference>
<name>A0A126QK54_9BACT</name>
<organism evidence="3 5">
    <name type="scientific">Pseudodesulfovibrio indicus</name>
    <dbReference type="NCBI Taxonomy" id="1716143"/>
    <lineage>
        <taxon>Bacteria</taxon>
        <taxon>Pseudomonadati</taxon>
        <taxon>Thermodesulfobacteriota</taxon>
        <taxon>Desulfovibrionia</taxon>
        <taxon>Desulfovibrionales</taxon>
        <taxon>Desulfovibrionaceae</taxon>
    </lineage>
</organism>
<evidence type="ECO:0000256" key="1">
    <source>
        <dbReference type="SAM" id="MobiDB-lite"/>
    </source>
</evidence>
<dbReference type="AlphaFoldDB" id="A0A126QK54"/>
<dbReference type="OrthoDB" id="5456388at2"/>
<keyword evidence="4" id="KW-1185">Reference proteome</keyword>
<accession>A0A126QK54</accession>
<feature type="region of interest" description="Disordered" evidence="1">
    <location>
        <begin position="115"/>
        <end position="134"/>
    </location>
</feature>
<evidence type="ECO:0000313" key="5">
    <source>
        <dbReference type="Proteomes" id="UP000295506"/>
    </source>
</evidence>
<gene>
    <name evidence="2" type="ORF">AWY79_02850</name>
    <name evidence="3" type="ORF">EDC59_10726</name>
</gene>
<dbReference type="EMBL" id="CP014206">
    <property type="protein sequence ID" value="AMK10129.1"/>
    <property type="molecule type" value="Genomic_DNA"/>
</dbReference>
<sequence length="134" mass="14979">MSKRMVGGHDGNDPILNVNLPNDFGQDIDVTGHLIGEEMYFDDGTGMLTMEKLYRGEDGKLAYGIISAIGHARERRAYRVEEREESCIVTNGSLSLEFSYDQLFELLAVAMESEKESTGSQVSEQVRRRLAANE</sequence>